<name>A0A2T1KTD9_9GAMM</name>
<dbReference type="EMBL" id="PXNP01000009">
    <property type="protein sequence ID" value="PSF13330.1"/>
    <property type="molecule type" value="Genomic_DNA"/>
</dbReference>
<organism evidence="1 2">
    <name type="scientific">Marinobacter fuscus</name>
    <dbReference type="NCBI Taxonomy" id="2109942"/>
    <lineage>
        <taxon>Bacteria</taxon>
        <taxon>Pseudomonadati</taxon>
        <taxon>Pseudomonadota</taxon>
        <taxon>Gammaproteobacteria</taxon>
        <taxon>Pseudomonadales</taxon>
        <taxon>Marinobacteraceae</taxon>
        <taxon>Marinobacter</taxon>
    </lineage>
</organism>
<dbReference type="Pfam" id="PF12088">
    <property type="entry name" value="DUF3565"/>
    <property type="match status" value="1"/>
</dbReference>
<reference evidence="1 2" key="1">
    <citation type="submission" date="2018-03" db="EMBL/GenBank/DDBJ databases">
        <title>Marinobacter brunus sp. nov., a marine bacterium of Gamma-proteobacteria isolated from the surface seawater of the South China Sea.</title>
        <authorList>
            <person name="Cheng H."/>
            <person name="Wu Y.-H."/>
            <person name="Xamxidin M."/>
            <person name="Xu X.-W."/>
        </authorList>
    </citation>
    <scope>NUCLEOTIDE SEQUENCE [LARGE SCALE GENOMIC DNA]</scope>
    <source>
        <strain evidence="1 2">NH169-3</strain>
    </source>
</reference>
<dbReference type="RefSeq" id="WP_106760903.1">
    <property type="nucleotide sequence ID" value="NZ_PXNP01000009.1"/>
</dbReference>
<dbReference type="OrthoDB" id="9799128at2"/>
<evidence type="ECO:0000313" key="2">
    <source>
        <dbReference type="Proteomes" id="UP000239866"/>
    </source>
</evidence>
<proteinExistence type="predicted"/>
<gene>
    <name evidence="1" type="ORF">C7H09_01570</name>
</gene>
<comment type="caution">
    <text evidence="1">The sequence shown here is derived from an EMBL/GenBank/DDBJ whole genome shotgun (WGS) entry which is preliminary data.</text>
</comment>
<accession>A0A2T1KTD9</accession>
<evidence type="ECO:0000313" key="1">
    <source>
        <dbReference type="EMBL" id="PSF13330.1"/>
    </source>
</evidence>
<dbReference type="InterPro" id="IPR021948">
    <property type="entry name" value="DUF3565"/>
</dbReference>
<dbReference type="Proteomes" id="UP000239866">
    <property type="component" value="Unassembled WGS sequence"/>
</dbReference>
<sequence>MKQPITGYHKDEEDHWVAQLACGHNQHVRHQPPWVNRPWVITPDGRQSMLGFELDCKKCDEGVPRDPQPASERC</sequence>
<protein>
    <submittedName>
        <fullName evidence="1">DUF3565 domain-containing protein</fullName>
    </submittedName>
</protein>
<dbReference type="AlphaFoldDB" id="A0A2T1KTD9"/>
<keyword evidence="2" id="KW-1185">Reference proteome</keyword>